<organism evidence="1 2">
    <name type="scientific">Catharanthus roseus</name>
    <name type="common">Madagascar periwinkle</name>
    <name type="synonym">Vinca rosea</name>
    <dbReference type="NCBI Taxonomy" id="4058"/>
    <lineage>
        <taxon>Eukaryota</taxon>
        <taxon>Viridiplantae</taxon>
        <taxon>Streptophyta</taxon>
        <taxon>Embryophyta</taxon>
        <taxon>Tracheophyta</taxon>
        <taxon>Spermatophyta</taxon>
        <taxon>Magnoliopsida</taxon>
        <taxon>eudicotyledons</taxon>
        <taxon>Gunneridae</taxon>
        <taxon>Pentapetalae</taxon>
        <taxon>asterids</taxon>
        <taxon>lamiids</taxon>
        <taxon>Gentianales</taxon>
        <taxon>Apocynaceae</taxon>
        <taxon>Rauvolfioideae</taxon>
        <taxon>Vinceae</taxon>
        <taxon>Catharanthinae</taxon>
        <taxon>Catharanthus</taxon>
    </lineage>
</organism>
<dbReference type="EMBL" id="CM044702">
    <property type="protein sequence ID" value="KAI5678158.1"/>
    <property type="molecule type" value="Genomic_DNA"/>
</dbReference>
<sequence length="53" mass="5885">MVDENEVEVLIFKGFSSYLSYGTSPDPSRSVLPARAVIKRIDIVKGPFNPLQC</sequence>
<proteinExistence type="predicted"/>
<keyword evidence="2" id="KW-1185">Reference proteome</keyword>
<accession>A0ACC0BZM6</accession>
<evidence type="ECO:0000313" key="1">
    <source>
        <dbReference type="EMBL" id="KAI5678158.1"/>
    </source>
</evidence>
<reference evidence="2" key="1">
    <citation type="journal article" date="2023" name="Nat. Plants">
        <title>Single-cell RNA sequencing provides a high-resolution roadmap for understanding the multicellular compartmentation of specialized metabolism.</title>
        <authorList>
            <person name="Sun S."/>
            <person name="Shen X."/>
            <person name="Li Y."/>
            <person name="Li Y."/>
            <person name="Wang S."/>
            <person name="Li R."/>
            <person name="Zhang H."/>
            <person name="Shen G."/>
            <person name="Guo B."/>
            <person name="Wei J."/>
            <person name="Xu J."/>
            <person name="St-Pierre B."/>
            <person name="Chen S."/>
            <person name="Sun C."/>
        </authorList>
    </citation>
    <scope>NUCLEOTIDE SEQUENCE [LARGE SCALE GENOMIC DNA]</scope>
</reference>
<dbReference type="Proteomes" id="UP001060085">
    <property type="component" value="Linkage Group LG02"/>
</dbReference>
<evidence type="ECO:0000313" key="2">
    <source>
        <dbReference type="Proteomes" id="UP001060085"/>
    </source>
</evidence>
<name>A0ACC0BZM6_CATRO</name>
<comment type="caution">
    <text evidence="1">The sequence shown here is derived from an EMBL/GenBank/DDBJ whole genome shotgun (WGS) entry which is preliminary data.</text>
</comment>
<gene>
    <name evidence="1" type="ORF">M9H77_09108</name>
</gene>
<protein>
    <submittedName>
        <fullName evidence="1">Uncharacterized protein</fullName>
    </submittedName>
</protein>